<evidence type="ECO:0000256" key="10">
    <source>
        <dbReference type="ARBA" id="ARBA00023157"/>
    </source>
</evidence>
<feature type="domain" description="VWFD" evidence="20">
    <location>
        <begin position="1700"/>
        <end position="1877"/>
    </location>
</feature>
<proteinExistence type="predicted"/>
<dbReference type="PANTHER" id="PTHR11339">
    <property type="entry name" value="EXTRACELLULAR MATRIX GLYCOPROTEIN RELATED"/>
    <property type="match status" value="1"/>
</dbReference>
<dbReference type="Pfam" id="PF00629">
    <property type="entry name" value="MAM"/>
    <property type="match status" value="3"/>
</dbReference>
<evidence type="ECO:0000259" key="19">
    <source>
        <dbReference type="PROSITE" id="PS50060"/>
    </source>
</evidence>
<dbReference type="InterPro" id="IPR014853">
    <property type="entry name" value="VWF/SSPO/ZAN-like_Cys-rich_dom"/>
</dbReference>
<dbReference type="SUPFAM" id="SSF57567">
    <property type="entry name" value="Serine protease inhibitors"/>
    <property type="match status" value="5"/>
</dbReference>
<dbReference type="Gene3D" id="2.10.25.10">
    <property type="entry name" value="Laminin"/>
    <property type="match status" value="6"/>
</dbReference>
<dbReference type="Ensembl" id="ENSCLAT00000001782.1">
    <property type="protein sequence ID" value="ENSCLAP00000001739.1"/>
    <property type="gene ID" value="ENSCLAG00000001299.1"/>
</dbReference>
<keyword evidence="7" id="KW-0130">Cell adhesion</keyword>
<keyword evidence="22" id="KW-1185">Reference proteome</keyword>
<dbReference type="GO" id="GO:0031012">
    <property type="term" value="C:extracellular matrix"/>
    <property type="evidence" value="ECO:0007669"/>
    <property type="project" value="TreeGrafter"/>
</dbReference>
<dbReference type="Gene3D" id="2.60.120.200">
    <property type="match status" value="3"/>
</dbReference>
<feature type="region of interest" description="Disordered" evidence="16">
    <location>
        <begin position="1459"/>
        <end position="1486"/>
    </location>
</feature>
<keyword evidence="3 15" id="KW-0245">EGF-like domain</keyword>
<feature type="compositionally biased region" description="Basic residues" evidence="16">
    <location>
        <begin position="2567"/>
        <end position="2576"/>
    </location>
</feature>
<dbReference type="InterPro" id="IPR001007">
    <property type="entry name" value="VWF_dom"/>
</dbReference>
<gene>
    <name evidence="21" type="primary">ZAN</name>
</gene>
<comment type="function">
    <text evidence="12">Binds in a species-specific manner to the zona pellucida of the egg. May be involved in gamete recognition and/or signaling.</text>
</comment>
<dbReference type="PROSITE" id="PS01186">
    <property type="entry name" value="EGF_2"/>
    <property type="match status" value="1"/>
</dbReference>
<evidence type="ECO:0000259" key="20">
    <source>
        <dbReference type="PROSITE" id="PS51233"/>
    </source>
</evidence>
<evidence type="ECO:0000256" key="15">
    <source>
        <dbReference type="PROSITE-ProRule" id="PRU00076"/>
    </source>
</evidence>
<dbReference type="FunFam" id="2.60.120.200:FF:000128">
    <property type="entry name" value="enteropeptidase isoform X2"/>
    <property type="match status" value="2"/>
</dbReference>
<dbReference type="CDD" id="cd19941">
    <property type="entry name" value="TIL"/>
    <property type="match status" value="5"/>
</dbReference>
<evidence type="ECO:0000256" key="7">
    <source>
        <dbReference type="ARBA" id="ARBA00022889"/>
    </source>
</evidence>
<accession>A0A8C2UKX8</accession>
<feature type="domain" description="VWFD" evidence="20">
    <location>
        <begin position="1310"/>
        <end position="1490"/>
    </location>
</feature>
<dbReference type="PROSITE" id="PS00022">
    <property type="entry name" value="EGF_1"/>
    <property type="match status" value="1"/>
</dbReference>
<dbReference type="CDD" id="cd00054">
    <property type="entry name" value="EGF_CA"/>
    <property type="match status" value="1"/>
</dbReference>
<keyword evidence="11" id="KW-0325">Glycoprotein</keyword>
<evidence type="ECO:0000256" key="9">
    <source>
        <dbReference type="ARBA" id="ARBA00023136"/>
    </source>
</evidence>
<evidence type="ECO:0000256" key="14">
    <source>
        <dbReference type="ARBA" id="ARBA00067986"/>
    </source>
</evidence>
<feature type="domain" description="MAM" evidence="19">
    <location>
        <begin position="89"/>
        <end position="254"/>
    </location>
</feature>
<dbReference type="FunFam" id="2.60.120.200:FF:000365">
    <property type="entry name" value="Zonadhesin"/>
    <property type="match status" value="1"/>
</dbReference>
<feature type="compositionally biased region" description="Polar residues" evidence="16">
    <location>
        <begin position="1470"/>
        <end position="1485"/>
    </location>
</feature>
<keyword evidence="4 17" id="KW-0812">Transmembrane</keyword>
<feature type="domain" description="MAM" evidence="19">
    <location>
        <begin position="259"/>
        <end position="418"/>
    </location>
</feature>
<dbReference type="SMART" id="SM00137">
    <property type="entry name" value="MAM"/>
    <property type="match status" value="3"/>
</dbReference>
<comment type="subunit">
    <text evidence="13">Probably forms covalent oligomers.</text>
</comment>
<evidence type="ECO:0000313" key="21">
    <source>
        <dbReference type="Ensembl" id="ENSCLAP00000001739.1"/>
    </source>
</evidence>
<dbReference type="Pfam" id="PF08742">
    <property type="entry name" value="C8"/>
    <property type="match status" value="4"/>
</dbReference>
<dbReference type="SUPFAM" id="SSF57196">
    <property type="entry name" value="EGF/Laminin"/>
    <property type="match status" value="1"/>
</dbReference>
<feature type="domain" description="EGF-like" evidence="18">
    <location>
        <begin position="2486"/>
        <end position="2522"/>
    </location>
</feature>
<keyword evidence="5" id="KW-0732">Signal</keyword>
<evidence type="ECO:0000256" key="2">
    <source>
        <dbReference type="ARBA" id="ARBA00022475"/>
    </source>
</evidence>
<evidence type="ECO:0000256" key="4">
    <source>
        <dbReference type="ARBA" id="ARBA00022692"/>
    </source>
</evidence>
<dbReference type="InterPro" id="IPR036084">
    <property type="entry name" value="Ser_inhib-like_sf"/>
</dbReference>
<evidence type="ECO:0000256" key="8">
    <source>
        <dbReference type="ARBA" id="ARBA00022989"/>
    </source>
</evidence>
<dbReference type="PROSITE" id="PS00740">
    <property type="entry name" value="MAM_1"/>
    <property type="match status" value="1"/>
</dbReference>
<dbReference type="PROSITE" id="PS50026">
    <property type="entry name" value="EGF_3"/>
    <property type="match status" value="1"/>
</dbReference>
<dbReference type="Pfam" id="PF12714">
    <property type="entry name" value="TILa"/>
    <property type="match status" value="5"/>
</dbReference>
<comment type="caution">
    <text evidence="15">Lacks conserved residue(s) required for the propagation of feature annotation.</text>
</comment>
<dbReference type="InterPro" id="IPR002919">
    <property type="entry name" value="TIL_dom"/>
</dbReference>
<dbReference type="GO" id="GO:0005886">
    <property type="term" value="C:plasma membrane"/>
    <property type="evidence" value="ECO:0007669"/>
    <property type="project" value="UniProtKB-SubCell"/>
</dbReference>
<dbReference type="InterPro" id="IPR001846">
    <property type="entry name" value="VWF_type-D"/>
</dbReference>
<evidence type="ECO:0000256" key="12">
    <source>
        <dbReference type="ARBA" id="ARBA00057483"/>
    </source>
</evidence>
<dbReference type="InterPro" id="IPR050780">
    <property type="entry name" value="Mucin_vWF_Thrombospondin_sf"/>
</dbReference>
<dbReference type="SMART" id="SM00832">
    <property type="entry name" value="C8"/>
    <property type="match status" value="4"/>
</dbReference>
<evidence type="ECO:0000256" key="16">
    <source>
        <dbReference type="SAM" id="MobiDB-lite"/>
    </source>
</evidence>
<keyword evidence="2" id="KW-1003">Cell membrane</keyword>
<evidence type="ECO:0000256" key="5">
    <source>
        <dbReference type="ARBA" id="ARBA00022729"/>
    </source>
</evidence>
<protein>
    <recommendedName>
        <fullName evidence="14">Zonadhesin</fullName>
    </recommendedName>
</protein>
<keyword evidence="6" id="KW-0677">Repeat</keyword>
<dbReference type="InterPro" id="IPR013320">
    <property type="entry name" value="ConA-like_dom_sf"/>
</dbReference>
<dbReference type="Pfam" id="PF01826">
    <property type="entry name" value="TIL"/>
    <property type="match status" value="5"/>
</dbReference>
<keyword evidence="8 17" id="KW-1133">Transmembrane helix</keyword>
<dbReference type="GO" id="GO:0007155">
    <property type="term" value="P:cell adhesion"/>
    <property type="evidence" value="ECO:0007669"/>
    <property type="project" value="UniProtKB-KW"/>
</dbReference>
<dbReference type="Pfam" id="PF00008">
    <property type="entry name" value="EGF"/>
    <property type="match status" value="1"/>
</dbReference>
<sequence>MWPVLYLEGFSDPPLALDILRFPMCPSVHPLSISASESLMASPVWILVLLLGAVDQGCASASVGPEPSTQKSPDWELVAPSSRDNSILSQCDFEDDSKPFCDWSQVSADDGDWIRTSGLAPTGTSGPPGGYPNGEGHYLHMEPGSFPRGGVARLLSPVLWEAGPLCLRFAYHVFGLSWGTQLRLLLLPGTQNARPTVLWKLENTESPSWMPTAVTIPVELSPPSQLVFEGVRGSTAYLDISLDALSIRRGTCNQVCVMQTCSFDTLDDLCGWSWVPTASGAKWSQWKGPSGQPGIGPDDDFSSPGSGYYMLLDPKNAKPGQRSVLLSPLSHSTGCLTLSFHYILWAQAPGAALLVYGSVSGSIRKHTLFSGEPRATWHPVSVNYTGQGQIEFSLVGVFGEIPEPAVAVDEISIAPCGETFPQCDFEDSTHPFCDWTRGSEDSGQWARGSENMSANVVGPFGEALYGGEHYIYLETDRSSREGQSSRLVSRPFCAPGNVCVEFSYHMYGLGDGAALRLLLGSPAGSTPTLLWELIGSQKPHWLNASVTIPSGHQQPMQLILEAIQGSNAAFVVAVGFILISQGTCRAPVPAAVLPTTFPTEEPVVSTEKPAIPIEGPTVPTEQTTVCNEKLSVCTEKPTVAVEETTVPPKETTLHLAEITIPADNIPASSEEPAVLTEVTIITTEGPTIPTKEPAVRIEQPTILIENTTPPTEETTVPTEEPSTPTEETTVPTEEPSTPTEETTVPTENPSTSTEETSVPTEKPIIPTKKPKVCPPSCPSSTLPPTVPTAMAMPPETPNASMTNMAPATTRNPLPVSCPSDAHYEPCACPASCESPKPSCGLLCQPGCVCNPGFLLSASQCINASSCNCIYGDKSYKPGEKWFSPNCTKRCSCWPGSRMECQPSQCGTHTVCQLKNAQYGCHPYGTATCLVYGDPHYVTFDERHIAFTGKCTYILAQPCHNSTEPFFRVTAKNEYRGQEGVSCLSKVYITLSKTTVTLLKGRRIMVGDQRVTLPAMPAKGVFVSPSGRFVELQTAFGLHVRWDGEQQLFVTVSSTYAGKLCGFCGNYDGDSSNDNLKPNGNPAQDDEELGNSWQVAEDEDQECLQNEEDLPTCDAVLKRTISGPRFCGGLVDSRGPFEACLLHMKASPFFDNCMLDLCRFQGLRAMLCAHLSAMTAACQDAGYPVKPWRGPQFCPLACPRNSRYSLCASPCPNTCHPAFSSKPCVGPCVEACECNPGFVLSDLECVPWTQCGCRSSSGHYFKLGERWYKPGCKELCVCQRKRIYCRPWKCRAQEACGHQNGRYGCYAQGSATCTALGDPHYLTFDGALHHFLGTCTYTLTQPCWSRYPENHFVVSATNEIRGGNLEAAYVKAVHVHVLDLKISLIKGRRVMLNGHLVALPVWLSQGRVTVRLSGSFILLYTNTGLQVRYDGNHLVEVTVPSSYAGQLCGLCGNYNNNSMDDNLRPDRKPADSSSQLGAAWTSSQDSEPGCFLVGAEPSSCPEDDDRVDAWSKNCEILMNPLGPFSNCHQLVQPQASFTSCVQGQCDTQGDSLALCRSLQAYASLCALAGQAPAWRNSTFCPPRCPPNSSYSPCARPCPATCLSMSTPEDCPAALPCTEGCECQKGYVLSGTSCVPLSQCGCLEPQGFYHPVGESWYPERTCTSRCTCFVHNNITCRQAACQEDEVCWLHDGLLSCWAPGAGVCRASGDSEYVAFDGSTHLVQDTCPHILVKVCHPNMDLPVFKISAKSEGRAGAFGLRQAYIDVADARVTLQEGHLVLINGTLVTLPATSQITGLSITSSSIYTIAHLQPGVQVKFDGRHFLEIKIPMAYYGKVCGVCGDFDGEEEEDDLLMPNDEPAQDDHEFMDSWKDKDTDSDCQEEHEQGEQTLNTDCRPADLETAQGHCRAALRTPAWAKCAARVALEPFLLDCAHKLCEFGGLSQVLCEALQAFGAACQSQGIRVPLWRNTSFCPLECPAHSSYTSCTPSCPPSCWDLDGHCEGVKVPSTCTEGCVCQLGYVLNEDKCVPRSQCGCKDAQGGFIPAGKTWISSSCTQSCTCSEGSVQCRAFHCPPGSHCQDNEDGDTNCAPNRSQHCSVFGDPHYRTFDGRSYHFQGRMTYILVKTVDVLPDGMQHLVVEGRNKIYSPMSQVFLHEVITTIYGYKVQFQKDLVLLVNSQKMAVPYRPNEHLRVTLRGQRLYLITDFELVISFDGSSTVISLPSMYQRLVRGLCGNYDSDRRNDFMLPNGALTHSISIFGRSWEVKHKDALLHFRRALQEEEEEEDSRSQAGSRCSPEQLALINGTQACGVLGDPRGLFAACHHTVAPEPFQEHCVMDLCTTRDPTEQEELRCRILSGYAILCQEAGASLAGWRDHTRCAMACPANTVYQSCMTPCPASCANLLAPGECEGPCVEGCASLPGYTYSSTQSLPLANCGCTTNGVYYQLGDSFVVEDCSLRCTCARPQVLLCKPFSCSAGEICTLANLTRGCFRESPCLQNPCQNDGRCQEQGSGFTCECELGYGGDLCTEPQNVPPPRKKEAPSLVAILLTLLMPVTVLVHVLRRECMCRARKRRRRGKRREKMKGQTEPGAQLLSPDTVPEPAAKSLF</sequence>
<dbReference type="Proteomes" id="UP000694398">
    <property type="component" value="Unassembled WGS sequence"/>
</dbReference>
<keyword evidence="9 17" id="KW-0472">Membrane</keyword>
<evidence type="ECO:0000256" key="3">
    <source>
        <dbReference type="ARBA" id="ARBA00022536"/>
    </source>
</evidence>
<feature type="disulfide bond" evidence="15">
    <location>
        <begin position="2512"/>
        <end position="2521"/>
    </location>
</feature>
<feature type="domain" description="MAM" evidence="19">
    <location>
        <begin position="421"/>
        <end position="586"/>
    </location>
</feature>
<dbReference type="SMART" id="SM00216">
    <property type="entry name" value="VWD"/>
    <property type="match status" value="4"/>
</dbReference>
<dbReference type="InterPro" id="IPR000742">
    <property type="entry name" value="EGF"/>
</dbReference>
<feature type="domain" description="VWFD" evidence="20">
    <location>
        <begin position="2090"/>
        <end position="2265"/>
    </location>
</feature>
<organism evidence="21 22">
    <name type="scientific">Chinchilla lanigera</name>
    <name type="common">Long-tailed chinchilla</name>
    <name type="synonym">Chinchilla villidera</name>
    <dbReference type="NCBI Taxonomy" id="34839"/>
    <lineage>
        <taxon>Eukaryota</taxon>
        <taxon>Metazoa</taxon>
        <taxon>Chordata</taxon>
        <taxon>Craniata</taxon>
        <taxon>Vertebrata</taxon>
        <taxon>Euteleostomi</taxon>
        <taxon>Mammalia</taxon>
        <taxon>Eutheria</taxon>
        <taxon>Euarchontoglires</taxon>
        <taxon>Glires</taxon>
        <taxon>Rodentia</taxon>
        <taxon>Hystricomorpha</taxon>
        <taxon>Chinchillidae</taxon>
        <taxon>Chinchilla</taxon>
    </lineage>
</organism>
<feature type="domain" description="VWFD" evidence="20">
    <location>
        <begin position="926"/>
        <end position="1103"/>
    </location>
</feature>
<dbReference type="SMART" id="SM00214">
    <property type="entry name" value="VWC"/>
    <property type="match status" value="2"/>
</dbReference>
<dbReference type="GO" id="GO:0005615">
    <property type="term" value="C:extracellular space"/>
    <property type="evidence" value="ECO:0007669"/>
    <property type="project" value="TreeGrafter"/>
</dbReference>
<evidence type="ECO:0000256" key="13">
    <source>
        <dbReference type="ARBA" id="ARBA00065625"/>
    </source>
</evidence>
<evidence type="ECO:0000256" key="11">
    <source>
        <dbReference type="ARBA" id="ARBA00023180"/>
    </source>
</evidence>
<dbReference type="CDD" id="cd06263">
    <property type="entry name" value="MAM"/>
    <property type="match status" value="3"/>
</dbReference>
<evidence type="ECO:0000256" key="6">
    <source>
        <dbReference type="ARBA" id="ARBA00022737"/>
    </source>
</evidence>
<dbReference type="PROSITE" id="PS51233">
    <property type="entry name" value="VWFD"/>
    <property type="match status" value="4"/>
</dbReference>
<dbReference type="SMART" id="SM00215">
    <property type="entry name" value="VWC_out"/>
    <property type="match status" value="3"/>
</dbReference>
<dbReference type="SUPFAM" id="SSF49899">
    <property type="entry name" value="Concanavalin A-like lectins/glucanases"/>
    <property type="match status" value="3"/>
</dbReference>
<evidence type="ECO:0000259" key="18">
    <source>
        <dbReference type="PROSITE" id="PS50026"/>
    </source>
</evidence>
<reference evidence="21" key="2">
    <citation type="submission" date="2025-09" db="UniProtKB">
        <authorList>
            <consortium name="Ensembl"/>
        </authorList>
    </citation>
    <scope>IDENTIFICATION</scope>
</reference>
<feature type="region of interest" description="Disordered" evidence="16">
    <location>
        <begin position="2567"/>
        <end position="2602"/>
    </location>
</feature>
<dbReference type="Pfam" id="PF00094">
    <property type="entry name" value="VWD"/>
    <property type="match status" value="4"/>
</dbReference>
<reference evidence="21" key="1">
    <citation type="submission" date="2025-08" db="UniProtKB">
        <authorList>
            <consortium name="Ensembl"/>
        </authorList>
    </citation>
    <scope>IDENTIFICATION</scope>
</reference>
<feature type="transmembrane region" description="Helical" evidence="17">
    <location>
        <begin position="2535"/>
        <end position="2556"/>
    </location>
</feature>
<feature type="compositionally biased region" description="Basic and acidic residues" evidence="16">
    <location>
        <begin position="1858"/>
        <end position="1883"/>
    </location>
</feature>
<feature type="compositionally biased region" description="Basic and acidic residues" evidence="16">
    <location>
        <begin position="1460"/>
        <end position="1469"/>
    </location>
</feature>
<dbReference type="PROSITE" id="PS50060">
    <property type="entry name" value="MAM_2"/>
    <property type="match status" value="3"/>
</dbReference>
<dbReference type="PANTHER" id="PTHR11339:SF374">
    <property type="entry name" value="ZONADHESIN"/>
    <property type="match status" value="1"/>
</dbReference>
<evidence type="ECO:0000313" key="22">
    <source>
        <dbReference type="Proteomes" id="UP000694398"/>
    </source>
</evidence>
<feature type="region of interest" description="Disordered" evidence="16">
    <location>
        <begin position="1845"/>
        <end position="1890"/>
    </location>
</feature>
<keyword evidence="10 15" id="KW-1015">Disulfide bond</keyword>
<comment type="subcellular location">
    <subcellularLocation>
        <location evidence="1">Cell membrane</location>
        <topology evidence="1">Single-pass type I membrane protein</topology>
    </subcellularLocation>
</comment>
<dbReference type="GeneTree" id="ENSGT00940000156850"/>
<feature type="region of interest" description="Disordered" evidence="16">
    <location>
        <begin position="706"/>
        <end position="785"/>
    </location>
</feature>
<dbReference type="InterPro" id="IPR025615">
    <property type="entry name" value="TILa_dom"/>
</dbReference>
<feature type="compositionally biased region" description="Low complexity" evidence="16">
    <location>
        <begin position="706"/>
        <end position="767"/>
    </location>
</feature>
<dbReference type="InterPro" id="IPR000998">
    <property type="entry name" value="MAM_dom"/>
</dbReference>
<name>A0A8C2UKX8_CHILA</name>
<evidence type="ECO:0000256" key="17">
    <source>
        <dbReference type="SAM" id="Phobius"/>
    </source>
</evidence>
<dbReference type="SMART" id="SM00181">
    <property type="entry name" value="EGF"/>
    <property type="match status" value="3"/>
</dbReference>
<evidence type="ECO:0000256" key="1">
    <source>
        <dbReference type="ARBA" id="ARBA00004251"/>
    </source>
</evidence>
<dbReference type="FunFam" id="2.10.25.10:FF:000055">
    <property type="entry name" value="alpha-tectorin isoform X1"/>
    <property type="match status" value="4"/>
</dbReference>
<dbReference type="OMA" id="QLCICEG"/>